<keyword evidence="2" id="KW-0378">Hydrolase</keyword>
<sequence>MSKKLPFSLSKDKSFYDSLNDWLGDLFYDEFPEKGLDCRDEQIFMSFQIEKSLKEKGVLFAEAGVGTGKTIAYLLPAIAYARYTGKPALIACADETLIDQLVKKEGDLAKLESILGWDVDVRLAKSRDQYLCLKRLEVAKSETKAAFIQRIEEKIPSFVKDIQSMQRFEPYGERSAFSSVTDEEWQQVNYQATYQCEICDVRNKCGQTLHRNYYKESADLLICSQDFLMEHLWTKDSRKREGQMPLLPEVSMLILDEGHLLEYAAQKALTYKVQRQTLLNLVELVSVDGVQEKTLVMLEDLIETHEMMFDEIEDLTADDTNERMAFSLNDGLINLMKKQVMLVESLMEEFVFEAELYVIPEFELRMTEEYLDHYLYALRLLINKNAGIHWMEITDSSETLVIMPQMVRDILKETLFSQRLPIIFSSATLSIKNDFHFFASQLGIEKYHSFHVDSPFEYDTVMSVTGHIVTQEEKFKETKRLLEHSTGGTLILFQSKDALETFQQNWNESESIRIAFEGEKELSTLIKNFQMRELDVLCSYHLWEGLDIPGNALNQVVIHELPFPPDDPVFQAKKQLSANPTEEILDPYMLLRLQQGMGRLIRTASDRGRIEFFLTPKESTYQDTIQEITPVPIRWK</sequence>
<proteinExistence type="inferred from homology"/>
<reference evidence="7" key="1">
    <citation type="submission" date="2018-09" db="EMBL/GenBank/DDBJ databases">
        <authorList>
            <person name="Zhu H."/>
        </authorList>
    </citation>
    <scope>NUCLEOTIDE SEQUENCE [LARGE SCALE GENOMIC DNA]</scope>
    <source>
        <strain evidence="7">K2R23-3</strain>
    </source>
</reference>
<organism evidence="6 7">
    <name type="scientific">Paenisporosarcina cavernae</name>
    <dbReference type="NCBI Taxonomy" id="2320858"/>
    <lineage>
        <taxon>Bacteria</taxon>
        <taxon>Bacillati</taxon>
        <taxon>Bacillota</taxon>
        <taxon>Bacilli</taxon>
        <taxon>Bacillales</taxon>
        <taxon>Caryophanaceae</taxon>
        <taxon>Paenisporosarcina</taxon>
    </lineage>
</organism>
<evidence type="ECO:0000256" key="1">
    <source>
        <dbReference type="ARBA" id="ARBA00022741"/>
    </source>
</evidence>
<dbReference type="KEGG" id="paek:D3873_05835"/>
<dbReference type="GO" id="GO:0016818">
    <property type="term" value="F:hydrolase activity, acting on acid anhydrides, in phosphorus-containing anhydrides"/>
    <property type="evidence" value="ECO:0007669"/>
    <property type="project" value="InterPro"/>
</dbReference>
<protein>
    <submittedName>
        <fullName evidence="6">ATP-dependent DNA helicase</fullName>
    </submittedName>
</protein>
<accession>A0A385YS41</accession>
<dbReference type="InterPro" id="IPR014013">
    <property type="entry name" value="Helic_SF1/SF2_ATP-bd_DinG/Rad3"/>
</dbReference>
<dbReference type="AlphaFoldDB" id="A0A385YS41"/>
<keyword evidence="3" id="KW-0067">ATP-binding</keyword>
<dbReference type="GO" id="GO:0003678">
    <property type="term" value="F:DNA helicase activity"/>
    <property type="evidence" value="ECO:0007669"/>
    <property type="project" value="TreeGrafter"/>
</dbReference>
<dbReference type="SMART" id="SM00491">
    <property type="entry name" value="HELICc2"/>
    <property type="match status" value="1"/>
</dbReference>
<dbReference type="InterPro" id="IPR027417">
    <property type="entry name" value="P-loop_NTPase"/>
</dbReference>
<evidence type="ECO:0000256" key="2">
    <source>
        <dbReference type="ARBA" id="ARBA00022801"/>
    </source>
</evidence>
<keyword evidence="6" id="KW-0347">Helicase</keyword>
<evidence type="ECO:0000256" key="3">
    <source>
        <dbReference type="ARBA" id="ARBA00022840"/>
    </source>
</evidence>
<evidence type="ECO:0000259" key="5">
    <source>
        <dbReference type="PROSITE" id="PS51193"/>
    </source>
</evidence>
<dbReference type="SUPFAM" id="SSF52540">
    <property type="entry name" value="P-loop containing nucleoside triphosphate hydrolases"/>
    <property type="match status" value="1"/>
</dbReference>
<dbReference type="Proteomes" id="UP000265725">
    <property type="component" value="Chromosome"/>
</dbReference>
<dbReference type="EMBL" id="CP032418">
    <property type="protein sequence ID" value="AYC29426.1"/>
    <property type="molecule type" value="Genomic_DNA"/>
</dbReference>
<keyword evidence="1" id="KW-0547">Nucleotide-binding</keyword>
<dbReference type="GO" id="GO:0003676">
    <property type="term" value="F:nucleic acid binding"/>
    <property type="evidence" value="ECO:0007669"/>
    <property type="project" value="InterPro"/>
</dbReference>
<gene>
    <name evidence="6" type="ORF">D3873_05835</name>
</gene>
<dbReference type="InterPro" id="IPR045028">
    <property type="entry name" value="DinG/Rad3-like"/>
</dbReference>
<dbReference type="Gene3D" id="3.40.50.300">
    <property type="entry name" value="P-loop containing nucleotide triphosphate hydrolases"/>
    <property type="match status" value="2"/>
</dbReference>
<dbReference type="Pfam" id="PF13307">
    <property type="entry name" value="Helicase_C_2"/>
    <property type="match status" value="1"/>
</dbReference>
<keyword evidence="7" id="KW-1185">Reference proteome</keyword>
<dbReference type="OrthoDB" id="9803913at2"/>
<name>A0A385YS41_9BACL</name>
<feature type="domain" description="Helicase ATP-binding" evidence="5">
    <location>
        <begin position="28"/>
        <end position="308"/>
    </location>
</feature>
<dbReference type="RefSeq" id="WP_119883166.1">
    <property type="nucleotide sequence ID" value="NZ_CP032418.1"/>
</dbReference>
<evidence type="ECO:0000313" key="7">
    <source>
        <dbReference type="Proteomes" id="UP000265725"/>
    </source>
</evidence>
<evidence type="ECO:0000256" key="4">
    <source>
        <dbReference type="ARBA" id="ARBA00038058"/>
    </source>
</evidence>
<comment type="similarity">
    <text evidence="4">Belongs to the helicase family. DinG subfamily.</text>
</comment>
<dbReference type="GO" id="GO:0005524">
    <property type="term" value="F:ATP binding"/>
    <property type="evidence" value="ECO:0007669"/>
    <property type="project" value="UniProtKB-KW"/>
</dbReference>
<dbReference type="InterPro" id="IPR006555">
    <property type="entry name" value="ATP-dep_Helicase_C"/>
</dbReference>
<dbReference type="PANTHER" id="PTHR11472:SF57">
    <property type="entry name" value="ATP-DEPENDENT HELICASE YPVA-RELATED"/>
    <property type="match status" value="1"/>
</dbReference>
<dbReference type="PANTHER" id="PTHR11472">
    <property type="entry name" value="DNA REPAIR DEAD HELICASE RAD3/XP-D SUBFAMILY MEMBER"/>
    <property type="match status" value="1"/>
</dbReference>
<dbReference type="GO" id="GO:0006139">
    <property type="term" value="P:nucleobase-containing compound metabolic process"/>
    <property type="evidence" value="ECO:0007669"/>
    <property type="project" value="InterPro"/>
</dbReference>
<evidence type="ECO:0000313" key="6">
    <source>
        <dbReference type="EMBL" id="AYC29426.1"/>
    </source>
</evidence>
<dbReference type="PROSITE" id="PS51193">
    <property type="entry name" value="HELICASE_ATP_BIND_2"/>
    <property type="match status" value="1"/>
</dbReference>